<feature type="binding site" evidence="5">
    <location>
        <position position="396"/>
    </location>
    <ligand>
        <name>Zn(2+)</name>
        <dbReference type="ChEBI" id="CHEBI:29105"/>
        <label>1</label>
    </ligand>
</feature>
<dbReference type="SUPFAM" id="SSF109604">
    <property type="entry name" value="HD-domain/PDEase-like"/>
    <property type="match status" value="1"/>
</dbReference>
<dbReference type="PROSITE" id="PS51845">
    <property type="entry name" value="PDEASE_I_2"/>
    <property type="match status" value="1"/>
</dbReference>
<dbReference type="PROSITE" id="PS00126">
    <property type="entry name" value="PDEASE_I_1"/>
    <property type="match status" value="1"/>
</dbReference>
<evidence type="ECO:0000256" key="6">
    <source>
        <dbReference type="RuleBase" id="RU363067"/>
    </source>
</evidence>
<dbReference type="EMBL" id="MPUH01000990">
    <property type="protein sequence ID" value="OMJ71438.1"/>
    <property type="molecule type" value="Genomic_DNA"/>
</dbReference>
<keyword evidence="7" id="KW-1133">Transmembrane helix</keyword>
<keyword evidence="7" id="KW-0812">Transmembrane</keyword>
<feature type="active site" description="Proton donor" evidence="3">
    <location>
        <position position="356"/>
    </location>
</feature>
<dbReference type="InterPro" id="IPR023174">
    <property type="entry name" value="PDEase_CS"/>
</dbReference>
<evidence type="ECO:0000256" key="7">
    <source>
        <dbReference type="SAM" id="Phobius"/>
    </source>
</evidence>
<comment type="caution">
    <text evidence="9">The sequence shown here is derived from an EMBL/GenBank/DDBJ whole genome shotgun (WGS) entry which is preliminary data.</text>
</comment>
<dbReference type="OrthoDB" id="439012at2759"/>
<gene>
    <name evidence="9" type="ORF">SteCoe_30346</name>
</gene>
<evidence type="ECO:0000313" key="9">
    <source>
        <dbReference type="EMBL" id="OMJ71438.1"/>
    </source>
</evidence>
<accession>A0A1R2B3S6</accession>
<evidence type="ECO:0000256" key="1">
    <source>
        <dbReference type="ARBA" id="ARBA00022723"/>
    </source>
</evidence>
<feature type="transmembrane region" description="Helical" evidence="7">
    <location>
        <begin position="119"/>
        <end position="137"/>
    </location>
</feature>
<feature type="binding site" evidence="5">
    <location>
        <position position="360"/>
    </location>
    <ligand>
        <name>Zn(2+)</name>
        <dbReference type="ChEBI" id="CHEBI:29105"/>
        <label>1</label>
    </ligand>
</feature>
<evidence type="ECO:0000256" key="3">
    <source>
        <dbReference type="PIRSR" id="PIRSR623088-1"/>
    </source>
</evidence>
<feature type="transmembrane region" description="Helical" evidence="7">
    <location>
        <begin position="93"/>
        <end position="113"/>
    </location>
</feature>
<dbReference type="GO" id="GO:0046872">
    <property type="term" value="F:metal ion binding"/>
    <property type="evidence" value="ECO:0007669"/>
    <property type="project" value="UniProtKB-KW"/>
</dbReference>
<evidence type="ECO:0000256" key="2">
    <source>
        <dbReference type="ARBA" id="ARBA00022801"/>
    </source>
</evidence>
<reference evidence="9 10" key="1">
    <citation type="submission" date="2016-11" db="EMBL/GenBank/DDBJ databases">
        <title>The macronuclear genome of Stentor coeruleus: a giant cell with tiny introns.</title>
        <authorList>
            <person name="Slabodnick M."/>
            <person name="Ruby J.G."/>
            <person name="Reiff S.B."/>
            <person name="Swart E.C."/>
            <person name="Gosai S."/>
            <person name="Prabakaran S."/>
            <person name="Witkowska E."/>
            <person name="Larue G.E."/>
            <person name="Fisher S."/>
            <person name="Freeman R.M."/>
            <person name="Gunawardena J."/>
            <person name="Chu W."/>
            <person name="Stover N.A."/>
            <person name="Gregory B.D."/>
            <person name="Nowacki M."/>
            <person name="Derisi J."/>
            <person name="Roy S.W."/>
            <person name="Marshall W.F."/>
            <person name="Sood P."/>
        </authorList>
    </citation>
    <scope>NUCLEOTIDE SEQUENCE [LARGE SCALE GENOMIC DNA]</scope>
    <source>
        <strain evidence="9">WM001</strain>
    </source>
</reference>
<feature type="domain" description="PDEase" evidence="8">
    <location>
        <begin position="281"/>
        <end position="606"/>
    </location>
</feature>
<feature type="binding site" evidence="4">
    <location>
        <position position="509"/>
    </location>
    <ligand>
        <name>AMP</name>
        <dbReference type="ChEBI" id="CHEBI:456215"/>
    </ligand>
</feature>
<feature type="transmembrane region" description="Helical" evidence="7">
    <location>
        <begin position="6"/>
        <end position="26"/>
    </location>
</feature>
<dbReference type="PRINTS" id="PR00387">
    <property type="entry name" value="PDIESTERASE1"/>
</dbReference>
<evidence type="ECO:0000259" key="8">
    <source>
        <dbReference type="PROSITE" id="PS51845"/>
    </source>
</evidence>
<name>A0A1R2B3S6_9CILI</name>
<feature type="transmembrane region" description="Helical" evidence="7">
    <location>
        <begin position="38"/>
        <end position="59"/>
    </location>
</feature>
<feature type="binding site" evidence="5">
    <location>
        <position position="397"/>
    </location>
    <ligand>
        <name>Zn(2+)</name>
        <dbReference type="ChEBI" id="CHEBI:29105"/>
        <label>1</label>
    </ligand>
</feature>
<feature type="binding site" evidence="4">
    <location>
        <position position="397"/>
    </location>
    <ligand>
        <name>AMP</name>
        <dbReference type="ChEBI" id="CHEBI:456215"/>
    </ligand>
</feature>
<keyword evidence="1 5" id="KW-0479">Metal-binding</keyword>
<dbReference type="PANTHER" id="PTHR11347">
    <property type="entry name" value="CYCLIC NUCLEOTIDE PHOSPHODIESTERASE"/>
    <property type="match status" value="1"/>
</dbReference>
<protein>
    <recommendedName>
        <fullName evidence="6">Phosphodiesterase</fullName>
        <ecNumber evidence="6">3.1.4.-</ecNumber>
    </recommendedName>
</protein>
<keyword evidence="7" id="KW-0472">Membrane</keyword>
<keyword evidence="10" id="KW-1185">Reference proteome</keyword>
<organism evidence="9 10">
    <name type="scientific">Stentor coeruleus</name>
    <dbReference type="NCBI Taxonomy" id="5963"/>
    <lineage>
        <taxon>Eukaryota</taxon>
        <taxon>Sar</taxon>
        <taxon>Alveolata</taxon>
        <taxon>Ciliophora</taxon>
        <taxon>Postciliodesmatophora</taxon>
        <taxon>Heterotrichea</taxon>
        <taxon>Heterotrichida</taxon>
        <taxon>Stentoridae</taxon>
        <taxon>Stentor</taxon>
    </lineage>
</organism>
<evidence type="ECO:0000256" key="4">
    <source>
        <dbReference type="PIRSR" id="PIRSR623088-2"/>
    </source>
</evidence>
<dbReference type="InterPro" id="IPR023088">
    <property type="entry name" value="PDEase"/>
</dbReference>
<dbReference type="InterPro" id="IPR002073">
    <property type="entry name" value="PDEase_catalytic_dom"/>
</dbReference>
<dbReference type="Gene3D" id="1.10.1300.10">
    <property type="entry name" value="3'5'-cyclic nucleotide phosphodiesterase, catalytic domain"/>
    <property type="match status" value="1"/>
</dbReference>
<dbReference type="GO" id="GO:0004114">
    <property type="term" value="F:3',5'-cyclic-nucleotide phosphodiesterase activity"/>
    <property type="evidence" value="ECO:0007669"/>
    <property type="project" value="InterPro"/>
</dbReference>
<dbReference type="InterPro" id="IPR036971">
    <property type="entry name" value="PDEase_catalytic_dom_sf"/>
</dbReference>
<dbReference type="GO" id="GO:0007165">
    <property type="term" value="P:signal transduction"/>
    <property type="evidence" value="ECO:0007669"/>
    <property type="project" value="InterPro"/>
</dbReference>
<dbReference type="AlphaFoldDB" id="A0A1R2B3S6"/>
<feature type="binding site" evidence="5">
    <location>
        <position position="509"/>
    </location>
    <ligand>
        <name>Zn(2+)</name>
        <dbReference type="ChEBI" id="CHEBI:29105"/>
        <label>1</label>
    </ligand>
</feature>
<sequence>MSSHFQIHLGCIFILLVFAYAILLSLKNKWVLKRIREFYLTLGFLTYLYFILADPKILYKFTGEDYNPNEVPLILGLISLGPMIRIILFDSYLYTLILGISGSLIFLCVRIPYAPGSKITTLSEICLVIVFIIIQIIETHKIDLRIKQVFWRREKEIVLKKDKDPEIGIRSLGINSDVEIIMDMCEQIKIKLKDVSKVIIYKDIKSVIKDSIADIEKIKWKVAHKQDIRIVLDPNMDDDDREYIEQNFVEIKKFKSEKSEKNDKMDRSFSDIAEILPRKASGRFTYHDVEGAIATFGINWNFDIWFVYDSTGESISLVANHILSKWNLYELFKLTKDVSQRFFEHIEKAYKFNPYHNACHAADVLHSFMFFVLSSHLLNKLSPLEIFSSIISILGHDVAHPGVTNRYLVNNKDELALQFNDISVLENMHSATIFNTMKKPGSDILSSLNQEEWFRVRNLIIQMVLSTDMSRHFEVLGQFRARVLGLKDLELNDSEDKALILSIGLKCADLGHSAKSTDLHKKWSFLVCDELFTQGDLEKEKFQTVSMYCDRETTDIDKSQSGFLKNICIPLYEVWGVYMNSPTVQKNCIDQQIANQKFWEDRAKYRKSTMRLDIIPDSAMPSIQRISSDPLLK</sequence>
<feature type="binding site" evidence="5">
    <location>
        <position position="397"/>
    </location>
    <ligand>
        <name>Zn(2+)</name>
        <dbReference type="ChEBI" id="CHEBI:29105"/>
        <label>2</label>
    </ligand>
</feature>
<feature type="binding site" evidence="4">
    <location>
        <position position="560"/>
    </location>
    <ligand>
        <name>AMP</name>
        <dbReference type="ChEBI" id="CHEBI:456215"/>
    </ligand>
</feature>
<evidence type="ECO:0000256" key="5">
    <source>
        <dbReference type="PIRSR" id="PIRSR623088-3"/>
    </source>
</evidence>
<feature type="binding site" evidence="4">
    <location>
        <begin position="356"/>
        <end position="360"/>
    </location>
    <ligand>
        <name>AMP</name>
        <dbReference type="ChEBI" id="CHEBI:456215"/>
    </ligand>
</feature>
<comment type="similarity">
    <text evidence="6">Belongs to the cyclic nucleotide phosphodiesterase family.</text>
</comment>
<dbReference type="Pfam" id="PF00233">
    <property type="entry name" value="PDEase_I"/>
    <property type="match status" value="1"/>
</dbReference>
<proteinExistence type="inferred from homology"/>
<keyword evidence="2 6" id="KW-0378">Hydrolase</keyword>
<comment type="cofactor">
    <cofactor evidence="6">
        <name>a divalent metal cation</name>
        <dbReference type="ChEBI" id="CHEBI:60240"/>
    </cofactor>
    <text evidence="6">Binds 2 divalent metal cations per subunit. Site 1 may preferentially bind zinc ions, while site 2 has a preference for magnesium and/or manganese ions.</text>
</comment>
<evidence type="ECO:0000313" key="10">
    <source>
        <dbReference type="Proteomes" id="UP000187209"/>
    </source>
</evidence>
<dbReference type="EC" id="3.1.4.-" evidence="6"/>
<dbReference type="Proteomes" id="UP000187209">
    <property type="component" value="Unassembled WGS sequence"/>
</dbReference>